<keyword evidence="3 7" id="KW-0812">Transmembrane</keyword>
<feature type="transmembrane region" description="Helical" evidence="7">
    <location>
        <begin position="31"/>
        <end position="51"/>
    </location>
</feature>
<dbReference type="InterPro" id="IPR050250">
    <property type="entry name" value="Macrolide_Exporter_MacB"/>
</dbReference>
<feature type="transmembrane region" description="Helical" evidence="7">
    <location>
        <begin position="820"/>
        <end position="853"/>
    </location>
</feature>
<evidence type="ECO:0000256" key="2">
    <source>
        <dbReference type="ARBA" id="ARBA00022475"/>
    </source>
</evidence>
<feature type="transmembrane region" description="Helical" evidence="7">
    <location>
        <begin position="780"/>
        <end position="799"/>
    </location>
</feature>
<name>A0A542YJW2_9MICO</name>
<sequence>MSVYRSGSGWRGVRAIGASFLLVVRRARKDLAPLLGIVVLIAIMSAIAVAAPREVDATLDRAAREAVAAAGTGADLLLRSSISDEAGVGTTTAERLLTFAGEMPGRLPDGLSAAVAEVHTGILGPELSGTGPLGVVRMRIGVLDPSAEADLRVVQGELPSGDESEGAVEGAAVAPIDVVISAPSAEAAGLTVGDSVTVAGRVGGNDITVRVVGIAEVIDASARAWVDLPGVWDPREISSRGARSGVTFTVLSDVAAFDRVSNEFSDVSMGIIRTAFEPSTFTLQRVDDVRAEIDAIETSTSDISQGAPLSVSATSGYEAALEGFTAAVTAATAQLSVLAAGLLGVAVLITVLSTTALARRRRTEIALLRSRGASLGVIGAHAATESAVVTLIGAGLGVAAASMFGDRVDSLLLLCGAMVIVAVTPVVTTLNWAREAVTSSRARAFRIAGVAVLVAVAALAVIAQRSGVSVEGARIDPLALAAPILCAAVVALVLSPLSGAAVRPISRLASRTRGPGALLAASSARDGRSAVTLFALILAVSVAVTSVVLLHTVAAGQESASWRAVGADVRIDDATDAATLVDEFEGAGATAAAIAELPGVDVKGDGRSSKATVFAVEEDYAQVLSALPAGHAQRADADAVRRLVAQDGGAQGPVPVLFDARLTAVTEGDTVTLDIDGTSVPVTVVGAAVAGPAGSGRSVFIDRSSLLAYLDGVVAPSAGEESLAAVPLSTVLAAGTNARSTAQAISNGDEGSVMIREDVLTQLRADALVSGVATATLQSLIGTGILALLALVVTAVLGARRRGRILALLGALGVPKRANIALATGELVPLVVSGIVGGGVAAAVAIGVAGSAFGVEILAGGPAPIIVSPWLIAAVVGAAAVALAIAVAIDMPLSRRVSTAEILRTGEES</sequence>
<keyword evidence="5 7" id="KW-0472">Membrane</keyword>
<evidence type="ECO:0000256" key="3">
    <source>
        <dbReference type="ARBA" id="ARBA00022692"/>
    </source>
</evidence>
<dbReference type="RefSeq" id="WP_141880404.1">
    <property type="nucleotide sequence ID" value="NZ_VFOM01000001.1"/>
</dbReference>
<feature type="transmembrane region" description="Helical" evidence="7">
    <location>
        <begin position="531"/>
        <end position="554"/>
    </location>
</feature>
<reference evidence="9 10" key="1">
    <citation type="submission" date="2019-06" db="EMBL/GenBank/DDBJ databases">
        <title>Sequencing the genomes of 1000 actinobacteria strains.</title>
        <authorList>
            <person name="Klenk H.-P."/>
        </authorList>
    </citation>
    <scope>NUCLEOTIDE SEQUENCE [LARGE SCALE GENOMIC DNA]</scope>
    <source>
        <strain evidence="9 10">DSM 26477</strain>
    </source>
</reference>
<evidence type="ECO:0000259" key="8">
    <source>
        <dbReference type="Pfam" id="PF02687"/>
    </source>
</evidence>
<feature type="transmembrane region" description="Helical" evidence="7">
    <location>
        <begin position="411"/>
        <end position="432"/>
    </location>
</feature>
<dbReference type="GO" id="GO:0005886">
    <property type="term" value="C:plasma membrane"/>
    <property type="evidence" value="ECO:0007669"/>
    <property type="project" value="UniProtKB-SubCell"/>
</dbReference>
<feature type="transmembrane region" description="Helical" evidence="7">
    <location>
        <begin position="335"/>
        <end position="358"/>
    </location>
</feature>
<dbReference type="GO" id="GO:0022857">
    <property type="term" value="F:transmembrane transporter activity"/>
    <property type="evidence" value="ECO:0007669"/>
    <property type="project" value="TreeGrafter"/>
</dbReference>
<keyword evidence="10" id="KW-1185">Reference proteome</keyword>
<comment type="similarity">
    <text evidence="6">Belongs to the ABC-4 integral membrane protein family.</text>
</comment>
<evidence type="ECO:0000256" key="4">
    <source>
        <dbReference type="ARBA" id="ARBA00022989"/>
    </source>
</evidence>
<evidence type="ECO:0000256" key="1">
    <source>
        <dbReference type="ARBA" id="ARBA00004651"/>
    </source>
</evidence>
<comment type="subcellular location">
    <subcellularLocation>
        <location evidence="1">Cell membrane</location>
        <topology evidence="1">Multi-pass membrane protein</topology>
    </subcellularLocation>
</comment>
<dbReference type="EMBL" id="VFOM01000001">
    <property type="protein sequence ID" value="TQL48234.1"/>
    <property type="molecule type" value="Genomic_DNA"/>
</dbReference>
<evidence type="ECO:0000313" key="9">
    <source>
        <dbReference type="EMBL" id="TQL48234.1"/>
    </source>
</evidence>
<dbReference type="InterPro" id="IPR003838">
    <property type="entry name" value="ABC3_permease_C"/>
</dbReference>
<feature type="transmembrane region" description="Helical" evidence="7">
    <location>
        <begin position="444"/>
        <end position="463"/>
    </location>
</feature>
<proteinExistence type="inferred from homology"/>
<evidence type="ECO:0000256" key="5">
    <source>
        <dbReference type="ARBA" id="ARBA00023136"/>
    </source>
</evidence>
<dbReference type="Proteomes" id="UP000317998">
    <property type="component" value="Unassembled WGS sequence"/>
</dbReference>
<keyword evidence="4 7" id="KW-1133">Transmembrane helix</keyword>
<comment type="caution">
    <text evidence="9">The sequence shown here is derived from an EMBL/GenBank/DDBJ whole genome shotgun (WGS) entry which is preliminary data.</text>
</comment>
<feature type="transmembrane region" description="Helical" evidence="7">
    <location>
        <begin position="478"/>
        <end position="502"/>
    </location>
</feature>
<feature type="transmembrane region" description="Helical" evidence="7">
    <location>
        <begin position="865"/>
        <end position="889"/>
    </location>
</feature>
<dbReference type="PANTHER" id="PTHR30572:SF4">
    <property type="entry name" value="ABC TRANSPORTER PERMEASE YTRF"/>
    <property type="match status" value="1"/>
</dbReference>
<evidence type="ECO:0000256" key="7">
    <source>
        <dbReference type="SAM" id="Phobius"/>
    </source>
</evidence>
<accession>A0A542YJW2</accession>
<feature type="domain" description="ABC3 transporter permease C-terminal" evidence="8">
    <location>
        <begin position="337"/>
        <end position="429"/>
    </location>
</feature>
<evidence type="ECO:0000256" key="6">
    <source>
        <dbReference type="ARBA" id="ARBA00038076"/>
    </source>
</evidence>
<evidence type="ECO:0000313" key="10">
    <source>
        <dbReference type="Proteomes" id="UP000317998"/>
    </source>
</evidence>
<dbReference type="Pfam" id="PF02687">
    <property type="entry name" value="FtsX"/>
    <property type="match status" value="1"/>
</dbReference>
<dbReference type="PANTHER" id="PTHR30572">
    <property type="entry name" value="MEMBRANE COMPONENT OF TRANSPORTER-RELATED"/>
    <property type="match status" value="1"/>
</dbReference>
<protein>
    <recommendedName>
        <fullName evidence="8">ABC3 transporter permease C-terminal domain-containing protein</fullName>
    </recommendedName>
</protein>
<dbReference type="OrthoDB" id="5118059at2"/>
<dbReference type="AlphaFoldDB" id="A0A542YJW2"/>
<feature type="transmembrane region" description="Helical" evidence="7">
    <location>
        <begin position="378"/>
        <end position="405"/>
    </location>
</feature>
<organism evidence="9 10">
    <name type="scientific">Homoserinimonas aerilata</name>
    <dbReference type="NCBI Taxonomy" id="1162970"/>
    <lineage>
        <taxon>Bacteria</taxon>
        <taxon>Bacillati</taxon>
        <taxon>Actinomycetota</taxon>
        <taxon>Actinomycetes</taxon>
        <taxon>Micrococcales</taxon>
        <taxon>Microbacteriaceae</taxon>
        <taxon>Homoserinimonas</taxon>
    </lineage>
</organism>
<gene>
    <name evidence="9" type="ORF">FB562_1321</name>
</gene>
<keyword evidence="2" id="KW-1003">Cell membrane</keyword>